<dbReference type="EMBL" id="CP120627">
    <property type="protein sequence ID" value="WEW55613.1"/>
    <property type="molecule type" value="Genomic_DNA"/>
</dbReference>
<keyword evidence="2" id="KW-0698">rRNA processing</keyword>
<dbReference type="InterPro" id="IPR029063">
    <property type="entry name" value="SAM-dependent_MTases_sf"/>
</dbReference>
<feature type="compositionally biased region" description="Basic and acidic residues" evidence="7">
    <location>
        <begin position="110"/>
        <end position="127"/>
    </location>
</feature>
<dbReference type="Gene3D" id="3.40.50.150">
    <property type="entry name" value="Vaccinia Virus protein VP39"/>
    <property type="match status" value="1"/>
</dbReference>
<keyword evidence="4 9" id="KW-0808">Transferase</keyword>
<dbReference type="SUPFAM" id="SSF53335">
    <property type="entry name" value="S-adenosyl-L-methionine-dependent methyltransferases"/>
    <property type="match status" value="1"/>
</dbReference>
<gene>
    <name evidence="9" type="primary">MRM2</name>
    <name evidence="9" type="ORF">PRK78_001044</name>
</gene>
<keyword evidence="3 9" id="KW-0489">Methyltransferase</keyword>
<evidence type="ECO:0000256" key="3">
    <source>
        <dbReference type="ARBA" id="ARBA00022603"/>
    </source>
</evidence>
<dbReference type="GO" id="GO:0008650">
    <property type="term" value="F:rRNA (uridine-2'-O-)-methyltransferase activity"/>
    <property type="evidence" value="ECO:0007669"/>
    <property type="project" value="TreeGrafter"/>
</dbReference>
<keyword evidence="10" id="KW-1185">Reference proteome</keyword>
<dbReference type="AlphaFoldDB" id="A0AAF0DC73"/>
<dbReference type="InterPro" id="IPR002877">
    <property type="entry name" value="RNA_MeTrfase_FtsJ_dom"/>
</dbReference>
<evidence type="ECO:0000256" key="5">
    <source>
        <dbReference type="ARBA" id="ARBA00022691"/>
    </source>
</evidence>
<accession>A0AAF0DC73</accession>
<evidence type="ECO:0000259" key="8">
    <source>
        <dbReference type="Pfam" id="PF01728"/>
    </source>
</evidence>
<dbReference type="InterPro" id="IPR050082">
    <property type="entry name" value="RNA_methyltr_RlmE"/>
</dbReference>
<name>A0AAF0DC73_9EURO</name>
<evidence type="ECO:0000256" key="1">
    <source>
        <dbReference type="ARBA" id="ARBA00009258"/>
    </source>
</evidence>
<evidence type="ECO:0000256" key="4">
    <source>
        <dbReference type="ARBA" id="ARBA00022679"/>
    </source>
</evidence>
<feature type="region of interest" description="Disordered" evidence="7">
    <location>
        <begin position="110"/>
        <end position="131"/>
    </location>
</feature>
<evidence type="ECO:0000256" key="7">
    <source>
        <dbReference type="SAM" id="MobiDB-lite"/>
    </source>
</evidence>
<dbReference type="PANTHER" id="PTHR10920:SF18">
    <property type="entry name" value="RRNA METHYLTRANSFERASE 2, MITOCHONDRIAL"/>
    <property type="match status" value="1"/>
</dbReference>
<dbReference type="GO" id="GO:0005739">
    <property type="term" value="C:mitochondrion"/>
    <property type="evidence" value="ECO:0007669"/>
    <property type="project" value="TreeGrafter"/>
</dbReference>
<dbReference type="Proteomes" id="UP001219355">
    <property type="component" value="Chromosome 1"/>
</dbReference>
<dbReference type="Pfam" id="PF01728">
    <property type="entry name" value="FtsJ"/>
    <property type="match status" value="1"/>
</dbReference>
<feature type="domain" description="Ribosomal RNA methyltransferase FtsJ" evidence="8">
    <location>
        <begin position="33"/>
        <end position="176"/>
    </location>
</feature>
<organism evidence="9 10">
    <name type="scientific">Emydomyces testavorans</name>
    <dbReference type="NCBI Taxonomy" id="2070801"/>
    <lineage>
        <taxon>Eukaryota</taxon>
        <taxon>Fungi</taxon>
        <taxon>Dikarya</taxon>
        <taxon>Ascomycota</taxon>
        <taxon>Pezizomycotina</taxon>
        <taxon>Eurotiomycetes</taxon>
        <taxon>Eurotiomycetidae</taxon>
        <taxon>Onygenales</taxon>
        <taxon>Nannizziopsiaceae</taxon>
        <taxon>Emydomyces</taxon>
    </lineage>
</organism>
<proteinExistence type="inferred from homology"/>
<comment type="similarity">
    <text evidence="1">Belongs to the class I-like SAM-binding methyltransferase superfamily. RNA methyltransferase RlmE family.</text>
</comment>
<reference evidence="9" key="1">
    <citation type="submission" date="2023-03" db="EMBL/GenBank/DDBJ databases">
        <title>Emydomyces testavorans Genome Sequence.</title>
        <authorList>
            <person name="Hoyer L."/>
        </authorList>
    </citation>
    <scope>NUCLEOTIDE SEQUENCE</scope>
    <source>
        <strain evidence="9">16-2883</strain>
    </source>
</reference>
<evidence type="ECO:0000256" key="2">
    <source>
        <dbReference type="ARBA" id="ARBA00022552"/>
    </source>
</evidence>
<evidence type="ECO:0000256" key="6">
    <source>
        <dbReference type="ARBA" id="ARBA00041184"/>
    </source>
</evidence>
<dbReference type="PANTHER" id="PTHR10920">
    <property type="entry name" value="RIBOSOMAL RNA METHYLTRANSFERASE"/>
    <property type="match status" value="1"/>
</dbReference>
<sequence>MRGLTSPYQNSKLFLRGSTSSPKQSMIHRCSRINARYRIFSPGQTVVDLGYAPGAWSQVAVDFTRPHGRVLGIDIIPAQPPKGVSTIQGNFLSPRIQAYVREFLRNHDRGRSRKEESLPVHSHHESTTEVETVNFESGHINREKCANKVTIGEHSLHHSAGVDGTVDVVLSDMSAPWQLDARFSEKK</sequence>
<keyword evidence="5" id="KW-0949">S-adenosyl-L-methionine</keyword>
<protein>
    <recommendedName>
        <fullName evidence="6">rRNA methyltransferase 2, mitochondrial</fullName>
    </recommendedName>
</protein>
<evidence type="ECO:0000313" key="10">
    <source>
        <dbReference type="Proteomes" id="UP001219355"/>
    </source>
</evidence>
<evidence type="ECO:0000313" key="9">
    <source>
        <dbReference type="EMBL" id="WEW55613.1"/>
    </source>
</evidence>